<dbReference type="PANTHER" id="PTHR37422">
    <property type="entry name" value="TEICHURONIC ACID BIOSYNTHESIS PROTEIN TUAE"/>
    <property type="match status" value="1"/>
</dbReference>
<gene>
    <name evidence="7" type="ORF">AKA01nite_06570</name>
</gene>
<sequence length="395" mass="46427">MNIKIKFKNVISLISYIYIISLLTMANHDQYFIINRISFVFLFLMFITISIKRRIKIDQSILIFLPFVFIVILSNLWAVDRAVSVHRTVGIITYFLGALIIYIFLKGKFVSKKALMSSLFISLWILSITASYEYYFLGFSRGAGVVQNANTFGLNVIYISLILLFTINKSSKLYKWKIFLLIIFIINSVIVSGSRKIFISVFLMLLQYVLMETLVDKKRLKVIFYLIFFILIVILVLSTDIFHDMFKNIEAFNRLLSRDDNSYNIRTEMINSSISLSKERPFFGYGIDNFRSISVFGTYSHNNYTELLVSVGIIGMSLYYLIYLYVIRINYHIFVKTRNIKVFSFFVLFIVILLVQEVALVTINSPRNWLVLFLLLWMTQDFQKRYQPFDYNLLQ</sequence>
<accession>A0A511AS61</accession>
<dbReference type="Pfam" id="PF04932">
    <property type="entry name" value="Wzy_C"/>
    <property type="match status" value="1"/>
</dbReference>
<comment type="caution">
    <text evidence="7">The sequence shown here is derived from an EMBL/GenBank/DDBJ whole genome shotgun (WGS) entry which is preliminary data.</text>
</comment>
<feature type="transmembrane region" description="Helical" evidence="5">
    <location>
        <begin position="339"/>
        <end position="363"/>
    </location>
</feature>
<feature type="transmembrane region" description="Helical" evidence="5">
    <location>
        <begin position="197"/>
        <end position="215"/>
    </location>
</feature>
<feature type="transmembrane region" description="Helical" evidence="5">
    <location>
        <begin position="7"/>
        <end position="26"/>
    </location>
</feature>
<dbReference type="GO" id="GO:0016020">
    <property type="term" value="C:membrane"/>
    <property type="evidence" value="ECO:0007669"/>
    <property type="project" value="UniProtKB-SubCell"/>
</dbReference>
<keyword evidence="4 5" id="KW-0472">Membrane</keyword>
<evidence type="ECO:0000313" key="8">
    <source>
        <dbReference type="Proteomes" id="UP000321662"/>
    </source>
</evidence>
<evidence type="ECO:0000256" key="4">
    <source>
        <dbReference type="ARBA" id="ARBA00023136"/>
    </source>
</evidence>
<proteinExistence type="predicted"/>
<feature type="domain" description="O-antigen ligase-related" evidence="6">
    <location>
        <begin position="181"/>
        <end position="319"/>
    </location>
</feature>
<evidence type="ECO:0000256" key="5">
    <source>
        <dbReference type="SAM" id="Phobius"/>
    </source>
</evidence>
<feature type="transmembrane region" description="Helical" evidence="5">
    <location>
        <begin position="85"/>
        <end position="105"/>
    </location>
</feature>
<keyword evidence="8" id="KW-1185">Reference proteome</keyword>
<name>A0A511AS61_9LACT</name>
<dbReference type="OrthoDB" id="2957833at2"/>
<evidence type="ECO:0000256" key="1">
    <source>
        <dbReference type="ARBA" id="ARBA00004141"/>
    </source>
</evidence>
<evidence type="ECO:0000259" key="6">
    <source>
        <dbReference type="Pfam" id="PF04932"/>
    </source>
</evidence>
<feature type="transmembrane region" description="Helical" evidence="5">
    <location>
        <begin position="117"/>
        <end position="137"/>
    </location>
</feature>
<reference evidence="7 8" key="1">
    <citation type="submission" date="2019-07" db="EMBL/GenBank/DDBJ databases">
        <title>Whole genome shotgun sequence of Alkalibacterium kapii NBRC 103247.</title>
        <authorList>
            <person name="Hosoyama A."/>
            <person name="Uohara A."/>
            <person name="Ohji S."/>
            <person name="Ichikawa N."/>
        </authorList>
    </citation>
    <scope>NUCLEOTIDE SEQUENCE [LARGE SCALE GENOMIC DNA]</scope>
    <source>
        <strain evidence="7 8">NBRC 103247</strain>
    </source>
</reference>
<keyword evidence="3 5" id="KW-1133">Transmembrane helix</keyword>
<dbReference type="PANTHER" id="PTHR37422:SF17">
    <property type="entry name" value="O-ANTIGEN LIGASE"/>
    <property type="match status" value="1"/>
</dbReference>
<feature type="transmembrane region" description="Helical" evidence="5">
    <location>
        <begin position="174"/>
        <end position="191"/>
    </location>
</feature>
<organism evidence="7 8">
    <name type="scientific">Alkalibacterium kapii</name>
    <dbReference type="NCBI Taxonomy" id="426704"/>
    <lineage>
        <taxon>Bacteria</taxon>
        <taxon>Bacillati</taxon>
        <taxon>Bacillota</taxon>
        <taxon>Bacilli</taxon>
        <taxon>Lactobacillales</taxon>
        <taxon>Carnobacteriaceae</taxon>
        <taxon>Alkalibacterium</taxon>
    </lineage>
</organism>
<evidence type="ECO:0000256" key="2">
    <source>
        <dbReference type="ARBA" id="ARBA00022692"/>
    </source>
</evidence>
<dbReference type="EMBL" id="BJUY01000005">
    <property type="protein sequence ID" value="GEK91035.1"/>
    <property type="molecule type" value="Genomic_DNA"/>
</dbReference>
<dbReference type="InterPro" id="IPR007016">
    <property type="entry name" value="O-antigen_ligase-rel_domated"/>
</dbReference>
<dbReference type="AlphaFoldDB" id="A0A511AS61"/>
<dbReference type="InterPro" id="IPR051533">
    <property type="entry name" value="WaaL-like"/>
</dbReference>
<feature type="transmembrane region" description="Helical" evidence="5">
    <location>
        <begin position="149"/>
        <end position="167"/>
    </location>
</feature>
<feature type="transmembrane region" description="Helical" evidence="5">
    <location>
        <begin position="61"/>
        <end position="79"/>
    </location>
</feature>
<dbReference type="Proteomes" id="UP000321662">
    <property type="component" value="Unassembled WGS sequence"/>
</dbReference>
<evidence type="ECO:0000256" key="3">
    <source>
        <dbReference type="ARBA" id="ARBA00022989"/>
    </source>
</evidence>
<feature type="transmembrane region" description="Helical" evidence="5">
    <location>
        <begin position="307"/>
        <end position="327"/>
    </location>
</feature>
<dbReference type="RefSeq" id="WP_146923761.1">
    <property type="nucleotide sequence ID" value="NZ_BJUY01000005.1"/>
</dbReference>
<comment type="subcellular location">
    <subcellularLocation>
        <location evidence="1">Membrane</location>
        <topology evidence="1">Multi-pass membrane protein</topology>
    </subcellularLocation>
</comment>
<keyword evidence="2 5" id="KW-0812">Transmembrane</keyword>
<protein>
    <recommendedName>
        <fullName evidence="6">O-antigen ligase-related domain-containing protein</fullName>
    </recommendedName>
</protein>
<evidence type="ECO:0000313" key="7">
    <source>
        <dbReference type="EMBL" id="GEK91035.1"/>
    </source>
</evidence>
<feature type="transmembrane region" description="Helical" evidence="5">
    <location>
        <begin position="32"/>
        <end position="49"/>
    </location>
</feature>
<feature type="transmembrane region" description="Helical" evidence="5">
    <location>
        <begin position="222"/>
        <end position="242"/>
    </location>
</feature>